<evidence type="ECO:0000313" key="2">
    <source>
        <dbReference type="Proteomes" id="UP000598820"/>
    </source>
</evidence>
<proteinExistence type="predicted"/>
<dbReference type="EMBL" id="JACWZY010000013">
    <property type="protein sequence ID" value="MBD2702275.1"/>
    <property type="molecule type" value="Genomic_DNA"/>
</dbReference>
<dbReference type="InterPro" id="IPR010195">
    <property type="entry name" value="Uncharacterised_peroxidase-rel"/>
</dbReference>
<dbReference type="GO" id="GO:0004601">
    <property type="term" value="F:peroxidase activity"/>
    <property type="evidence" value="ECO:0007669"/>
    <property type="project" value="UniProtKB-KW"/>
</dbReference>
<dbReference type="PANTHER" id="PTHR35446:SF3">
    <property type="entry name" value="CMD DOMAIN-CONTAINING PROTEIN"/>
    <property type="match status" value="1"/>
</dbReference>
<dbReference type="AlphaFoldDB" id="A0A926Y3U2"/>
<dbReference type="Proteomes" id="UP000598820">
    <property type="component" value="Unassembled WGS sequence"/>
</dbReference>
<name>A0A926Y3U2_9BACT</name>
<dbReference type="RefSeq" id="WP_190888121.1">
    <property type="nucleotide sequence ID" value="NZ_JACWZY010000013.1"/>
</dbReference>
<dbReference type="SUPFAM" id="SSF69118">
    <property type="entry name" value="AhpD-like"/>
    <property type="match status" value="1"/>
</dbReference>
<dbReference type="NCBIfam" id="TIGR01926">
    <property type="entry name" value="peroxid_rel"/>
    <property type="match status" value="1"/>
</dbReference>
<evidence type="ECO:0000313" key="1">
    <source>
        <dbReference type="EMBL" id="MBD2702275.1"/>
    </source>
</evidence>
<dbReference type="Gene3D" id="1.20.1290.10">
    <property type="entry name" value="AhpD-like"/>
    <property type="match status" value="1"/>
</dbReference>
<sequence>MAHIQLPEGLPGILGPMAYSPQTTKPLNELAETLLRTNASNSLTQGERELIASYTSRRNDCFFCSTSHGAAADYLLGRDNQVVAQTWENPDAAPISAKMKALLKIADSVQQGGKHVTPQQVDEARQQGATDRNIHDTVLIAAAFCMYNRYVDGLATWAPQDPAVYAEMGEMLATQGYVYVTEAQLT</sequence>
<keyword evidence="1" id="KW-0560">Oxidoreductase</keyword>
<dbReference type="PANTHER" id="PTHR35446">
    <property type="entry name" value="SI:CH211-175M2.5"/>
    <property type="match status" value="1"/>
</dbReference>
<organism evidence="1 2">
    <name type="scientific">Spirosoma profusum</name>
    <dbReference type="NCBI Taxonomy" id="2771354"/>
    <lineage>
        <taxon>Bacteria</taxon>
        <taxon>Pseudomonadati</taxon>
        <taxon>Bacteroidota</taxon>
        <taxon>Cytophagia</taxon>
        <taxon>Cytophagales</taxon>
        <taxon>Cytophagaceae</taxon>
        <taxon>Spirosoma</taxon>
    </lineage>
</organism>
<accession>A0A926Y3U2</accession>
<comment type="caution">
    <text evidence="1">The sequence shown here is derived from an EMBL/GenBank/DDBJ whole genome shotgun (WGS) entry which is preliminary data.</text>
</comment>
<dbReference type="InterPro" id="IPR029032">
    <property type="entry name" value="AhpD-like"/>
</dbReference>
<reference evidence="1" key="1">
    <citation type="submission" date="2020-09" db="EMBL/GenBank/DDBJ databases">
        <authorList>
            <person name="Kim M.K."/>
        </authorList>
    </citation>
    <scope>NUCLEOTIDE SEQUENCE</scope>
    <source>
        <strain evidence="1">BT702</strain>
    </source>
</reference>
<gene>
    <name evidence="1" type="ORF">IC229_16600</name>
</gene>
<protein>
    <submittedName>
        <fullName evidence="1">Peroxidase-related enzyme</fullName>
    </submittedName>
</protein>
<keyword evidence="1" id="KW-0575">Peroxidase</keyword>
<keyword evidence="2" id="KW-1185">Reference proteome</keyword>